<evidence type="ECO:0000313" key="7">
    <source>
        <dbReference type="EMBL" id="MBS7812510.1"/>
    </source>
</evidence>
<dbReference type="InterPro" id="IPR012699">
    <property type="entry name" value="PhnN"/>
</dbReference>
<dbReference type="NCBIfam" id="TIGR02322">
    <property type="entry name" value="phosphon_PhnN"/>
    <property type="match status" value="1"/>
</dbReference>
<dbReference type="EMBL" id="JAHCDA010000003">
    <property type="protein sequence ID" value="MBS7812510.1"/>
    <property type="molecule type" value="Genomic_DNA"/>
</dbReference>
<keyword evidence="4 6" id="KW-0547">Nucleotide-binding</keyword>
<keyword evidence="8" id="KW-1185">Reference proteome</keyword>
<evidence type="ECO:0000256" key="3">
    <source>
        <dbReference type="ARBA" id="ARBA00022679"/>
    </source>
</evidence>
<comment type="pathway">
    <text evidence="2 6">Metabolic intermediate biosynthesis; 5-phospho-alpha-D-ribose 1-diphosphate biosynthesis; 5-phospho-alpha-D-ribose 1-diphosphate from D-ribose 5-phosphate (route II): step 3/3.</text>
</comment>
<protein>
    <recommendedName>
        <fullName evidence="6">Ribose 1,5-bisphosphate phosphokinase PhnN</fullName>
        <ecNumber evidence="6">2.7.4.23</ecNumber>
    </recommendedName>
    <alternativeName>
        <fullName evidence="6">Ribose 1,5-bisphosphokinase</fullName>
    </alternativeName>
</protein>
<evidence type="ECO:0000256" key="4">
    <source>
        <dbReference type="ARBA" id="ARBA00022741"/>
    </source>
</evidence>
<comment type="function">
    <text evidence="6">Catalyzes the phosphorylation of ribose 1,5-bisphosphate to 5-phospho-D-ribosyl alpha-1-diphosphate (PRPP).</text>
</comment>
<dbReference type="Proteomes" id="UP000766336">
    <property type="component" value="Unassembled WGS sequence"/>
</dbReference>
<dbReference type="PANTHER" id="PTHR23117">
    <property type="entry name" value="GUANYLATE KINASE-RELATED"/>
    <property type="match status" value="1"/>
</dbReference>
<evidence type="ECO:0000256" key="1">
    <source>
        <dbReference type="ARBA" id="ARBA00000373"/>
    </source>
</evidence>
<organism evidence="7 8">
    <name type="scientific">Roseococcus pinisoli</name>
    <dbReference type="NCBI Taxonomy" id="2835040"/>
    <lineage>
        <taxon>Bacteria</taxon>
        <taxon>Pseudomonadati</taxon>
        <taxon>Pseudomonadota</taxon>
        <taxon>Alphaproteobacteria</taxon>
        <taxon>Acetobacterales</taxon>
        <taxon>Roseomonadaceae</taxon>
        <taxon>Roseococcus</taxon>
    </lineage>
</organism>
<dbReference type="Gene3D" id="3.40.50.300">
    <property type="entry name" value="P-loop containing nucleotide triphosphate hydrolases"/>
    <property type="match status" value="1"/>
</dbReference>
<dbReference type="RefSeq" id="WP_213671212.1">
    <property type="nucleotide sequence ID" value="NZ_JAHCDA010000003.1"/>
</dbReference>
<gene>
    <name evidence="6 7" type="primary">phnN</name>
    <name evidence="7" type="ORF">KHU32_16280</name>
</gene>
<keyword evidence="5 6" id="KW-0067">ATP-binding</keyword>
<sequence>MIWVAMAGPSGAGKDSLLDRVRADLAGDDRFHFARRTITRPVDAGGEAHEAVSLEVFQSLEREGAFLLTWQAHGLHYGIRRSEAPADRLAIISVSRTVLREAAGMRRLRVVEVTAPREVLAERLARRGRETVAQIAARLDREMGLPEGLDVVTIHNDSTLEAGGARLRQVLEEAASSCMAGAFTS</sequence>
<evidence type="ECO:0000313" key="8">
    <source>
        <dbReference type="Proteomes" id="UP000766336"/>
    </source>
</evidence>
<evidence type="ECO:0000256" key="2">
    <source>
        <dbReference type="ARBA" id="ARBA00005069"/>
    </source>
</evidence>
<accession>A0ABS5QHT5</accession>
<reference evidence="7 8" key="1">
    <citation type="submission" date="2021-05" db="EMBL/GenBank/DDBJ databases">
        <title>Roseococcus sp. XZZS9, whole genome shotgun sequencing project.</title>
        <authorList>
            <person name="Zhao G."/>
            <person name="Shen L."/>
        </authorList>
    </citation>
    <scope>NUCLEOTIDE SEQUENCE [LARGE SCALE GENOMIC DNA]</scope>
    <source>
        <strain evidence="7 8">XZZS9</strain>
    </source>
</reference>
<dbReference type="HAMAP" id="MF_00836">
    <property type="entry name" value="PhnN"/>
    <property type="match status" value="1"/>
</dbReference>
<keyword evidence="3 6" id="KW-0808">Transferase</keyword>
<comment type="caution">
    <text evidence="7">The sequence shown here is derived from an EMBL/GenBank/DDBJ whole genome shotgun (WGS) entry which is preliminary data.</text>
</comment>
<comment type="catalytic activity">
    <reaction evidence="1 6">
        <text>alpha-D-ribose 1,5-bisphosphate + ATP = 5-phospho-alpha-D-ribose 1-diphosphate + ADP</text>
        <dbReference type="Rhea" id="RHEA:20109"/>
        <dbReference type="ChEBI" id="CHEBI:30616"/>
        <dbReference type="ChEBI" id="CHEBI:58017"/>
        <dbReference type="ChEBI" id="CHEBI:68688"/>
        <dbReference type="ChEBI" id="CHEBI:456216"/>
        <dbReference type="EC" id="2.7.4.23"/>
    </reaction>
</comment>
<evidence type="ECO:0000256" key="5">
    <source>
        <dbReference type="ARBA" id="ARBA00022840"/>
    </source>
</evidence>
<feature type="binding site" evidence="6">
    <location>
        <begin position="8"/>
        <end position="15"/>
    </location>
    <ligand>
        <name>ATP</name>
        <dbReference type="ChEBI" id="CHEBI:30616"/>
    </ligand>
</feature>
<dbReference type="EC" id="2.7.4.23" evidence="6"/>
<dbReference type="PANTHER" id="PTHR23117:SF8">
    <property type="entry name" value="RIBOSE 1,5-BISPHOSPHATE PHOSPHOKINASE PHNN"/>
    <property type="match status" value="1"/>
</dbReference>
<name>A0ABS5QHT5_9PROT</name>
<dbReference type="InterPro" id="IPR027417">
    <property type="entry name" value="P-loop_NTPase"/>
</dbReference>
<comment type="similarity">
    <text evidence="6">Belongs to the ribose 1,5-bisphosphokinase family.</text>
</comment>
<proteinExistence type="inferred from homology"/>
<evidence type="ECO:0000256" key="6">
    <source>
        <dbReference type="HAMAP-Rule" id="MF_00836"/>
    </source>
</evidence>
<dbReference type="SUPFAM" id="SSF52540">
    <property type="entry name" value="P-loop containing nucleoside triphosphate hydrolases"/>
    <property type="match status" value="1"/>
</dbReference>